<accession>A0ABS6KXM0</accession>
<dbReference type="EMBL" id="JAFMOU010000061">
    <property type="protein sequence ID" value="MBU9834236.1"/>
    <property type="molecule type" value="Genomic_DNA"/>
</dbReference>
<keyword evidence="1" id="KW-0472">Membrane</keyword>
<proteinExistence type="predicted"/>
<gene>
    <name evidence="2" type="ORF">J1786_05250</name>
</gene>
<protein>
    <submittedName>
        <fullName evidence="2">Phage holin family protein</fullName>
    </submittedName>
</protein>
<comment type="caution">
    <text evidence="2">The sequence shown here is derived from an EMBL/GenBank/DDBJ whole genome shotgun (WGS) entry which is preliminary data.</text>
</comment>
<evidence type="ECO:0000313" key="2">
    <source>
        <dbReference type="EMBL" id="MBU9834236.1"/>
    </source>
</evidence>
<keyword evidence="1" id="KW-0812">Transmembrane</keyword>
<keyword evidence="3" id="KW-1185">Reference proteome</keyword>
<reference evidence="2 3" key="1">
    <citation type="submission" date="2021-03" db="EMBL/GenBank/DDBJ databases">
        <title>Five novel Rahnella species.</title>
        <authorList>
            <person name="Brady C."/>
            <person name="Asselin J."/>
            <person name="Beer S."/>
            <person name="Bruberg M.B."/>
            <person name="Crampton B."/>
            <person name="Venter S."/>
            <person name="Arnold D."/>
            <person name="Denman S."/>
        </authorList>
    </citation>
    <scope>NUCLEOTIDE SEQUENCE [LARGE SCALE GENOMIC DNA]</scope>
    <source>
        <strain evidence="2 3">L72c</strain>
    </source>
</reference>
<feature type="transmembrane region" description="Helical" evidence="1">
    <location>
        <begin position="20"/>
        <end position="37"/>
    </location>
</feature>
<organism evidence="2 3">
    <name type="scientific">Rahnella perminowiae</name>
    <dbReference type="NCBI Taxonomy" id="2816244"/>
    <lineage>
        <taxon>Bacteria</taxon>
        <taxon>Pseudomonadati</taxon>
        <taxon>Pseudomonadota</taxon>
        <taxon>Gammaproteobacteria</taxon>
        <taxon>Enterobacterales</taxon>
        <taxon>Yersiniaceae</taxon>
        <taxon>Rahnella</taxon>
    </lineage>
</organism>
<keyword evidence="1" id="KW-1133">Transmembrane helix</keyword>
<feature type="transmembrane region" description="Helical" evidence="1">
    <location>
        <begin position="49"/>
        <end position="68"/>
    </location>
</feature>
<name>A0ABS6KXM0_9GAMM</name>
<evidence type="ECO:0000256" key="1">
    <source>
        <dbReference type="SAM" id="Phobius"/>
    </source>
</evidence>
<feature type="transmembrane region" description="Helical" evidence="1">
    <location>
        <begin position="74"/>
        <end position="98"/>
    </location>
</feature>
<dbReference type="Proteomes" id="UP000699865">
    <property type="component" value="Unassembled WGS sequence"/>
</dbReference>
<dbReference type="Pfam" id="PF16083">
    <property type="entry name" value="Phage_holin_3_3"/>
    <property type="match status" value="1"/>
</dbReference>
<evidence type="ECO:0000313" key="3">
    <source>
        <dbReference type="Proteomes" id="UP000699865"/>
    </source>
</evidence>
<dbReference type="InterPro" id="IPR032126">
    <property type="entry name" value="LydA_holin"/>
</dbReference>
<sequence>MKKEFKLPWRDPSNNNFLSWVYILLFGAWGGIVRYIIDVRAGQISRGLIAVLAQVIISGFTGILAGLLSEGVGAAFHTTLAVCGISGAMGVTALDYYWRRLTERKNGRS</sequence>